<reference evidence="2 3" key="1">
    <citation type="submission" date="2024-01" db="EMBL/GenBank/DDBJ databases">
        <authorList>
            <person name="Waweru B."/>
        </authorList>
    </citation>
    <scope>NUCLEOTIDE SEQUENCE [LARGE SCALE GENOMIC DNA]</scope>
</reference>
<name>A0AAV1QR61_9ROSI</name>
<evidence type="ECO:0000313" key="2">
    <source>
        <dbReference type="EMBL" id="CAK7322972.1"/>
    </source>
</evidence>
<organism evidence="2 3">
    <name type="scientific">Dovyalis caffra</name>
    <dbReference type="NCBI Taxonomy" id="77055"/>
    <lineage>
        <taxon>Eukaryota</taxon>
        <taxon>Viridiplantae</taxon>
        <taxon>Streptophyta</taxon>
        <taxon>Embryophyta</taxon>
        <taxon>Tracheophyta</taxon>
        <taxon>Spermatophyta</taxon>
        <taxon>Magnoliopsida</taxon>
        <taxon>eudicotyledons</taxon>
        <taxon>Gunneridae</taxon>
        <taxon>Pentapetalae</taxon>
        <taxon>rosids</taxon>
        <taxon>fabids</taxon>
        <taxon>Malpighiales</taxon>
        <taxon>Salicaceae</taxon>
        <taxon>Flacourtieae</taxon>
        <taxon>Dovyalis</taxon>
    </lineage>
</organism>
<dbReference type="AlphaFoldDB" id="A0AAV1QR61"/>
<dbReference type="Proteomes" id="UP001314170">
    <property type="component" value="Unassembled WGS sequence"/>
</dbReference>
<sequence length="71" mass="7527">MAKGPRQISLSQREQEDKEGGRGVFKNAELREAGGSDDVGSGSNCKQNHHFSVQNLASGDASSIAQKPKIS</sequence>
<evidence type="ECO:0000256" key="1">
    <source>
        <dbReference type="SAM" id="MobiDB-lite"/>
    </source>
</evidence>
<comment type="caution">
    <text evidence="2">The sequence shown here is derived from an EMBL/GenBank/DDBJ whole genome shotgun (WGS) entry which is preliminary data.</text>
</comment>
<proteinExistence type="predicted"/>
<evidence type="ECO:0000313" key="3">
    <source>
        <dbReference type="Proteomes" id="UP001314170"/>
    </source>
</evidence>
<protein>
    <submittedName>
        <fullName evidence="2">Uncharacterized protein</fullName>
    </submittedName>
</protein>
<keyword evidence="3" id="KW-1185">Reference proteome</keyword>
<accession>A0AAV1QR61</accession>
<gene>
    <name evidence="2" type="ORF">DCAF_LOCUS586</name>
</gene>
<feature type="region of interest" description="Disordered" evidence="1">
    <location>
        <begin position="1"/>
        <end position="48"/>
    </location>
</feature>
<dbReference type="EMBL" id="CAWUPB010000058">
    <property type="protein sequence ID" value="CAK7322972.1"/>
    <property type="molecule type" value="Genomic_DNA"/>
</dbReference>